<reference evidence="2" key="1">
    <citation type="journal article" date="2013" name="Genome Announc.">
        <title>Draft genome sequence of the basidiomycetous yeast-like fungus Pseudozyma hubeiensis SY62, which produces an abundant amount of the biosurfactant mannosylerythritol lipids.</title>
        <authorList>
            <person name="Konishi M."/>
            <person name="Hatada Y."/>
            <person name="Horiuchi J."/>
        </authorList>
    </citation>
    <scope>NUCLEOTIDE SEQUENCE [LARGE SCALE GENOMIC DNA]</scope>
    <source>
        <strain evidence="2">SY62</strain>
    </source>
</reference>
<accession>R9P3Y1</accession>
<name>R9P3Y1_PSEHS</name>
<dbReference type="GO" id="GO:0004497">
    <property type="term" value="F:monooxygenase activity"/>
    <property type="evidence" value="ECO:0007669"/>
    <property type="project" value="UniProtKB-KW"/>
</dbReference>
<dbReference type="HOGENOM" id="CLU_1928524_0_0_1"/>
<evidence type="ECO:0000313" key="2">
    <source>
        <dbReference type="Proteomes" id="UP000014071"/>
    </source>
</evidence>
<dbReference type="GeneID" id="24108870"/>
<gene>
    <name evidence="1" type="ORF">PHSY_003583</name>
</gene>
<organism evidence="1 2">
    <name type="scientific">Pseudozyma hubeiensis (strain SY62)</name>
    <name type="common">Yeast</name>
    <dbReference type="NCBI Taxonomy" id="1305764"/>
    <lineage>
        <taxon>Eukaryota</taxon>
        <taxon>Fungi</taxon>
        <taxon>Dikarya</taxon>
        <taxon>Basidiomycota</taxon>
        <taxon>Ustilaginomycotina</taxon>
        <taxon>Ustilaginomycetes</taxon>
        <taxon>Ustilaginales</taxon>
        <taxon>Ustilaginaceae</taxon>
        <taxon>Pseudozyma</taxon>
    </lineage>
</organism>
<keyword evidence="2" id="KW-1185">Reference proteome</keyword>
<keyword evidence="1" id="KW-0503">Monooxygenase</keyword>
<dbReference type="AlphaFoldDB" id="R9P3Y1"/>
<evidence type="ECO:0000313" key="1">
    <source>
        <dbReference type="EMBL" id="GAC96004.1"/>
    </source>
</evidence>
<dbReference type="RefSeq" id="XP_012189591.1">
    <property type="nucleotide sequence ID" value="XM_012334201.1"/>
</dbReference>
<proteinExistence type="predicted"/>
<sequence length="131" mass="14811">MERDGKQNASAGCGITSAGSASRLQVRATVPIQRSEACPYYRPYRCQVCSFRSNVTLVDESVTIDGSGNVDDFPIRRVYIYSQRHYIASQDHVLERFTTTHHTLFLHHLDPPSAVSYDHFLIAEKPRSSHL</sequence>
<keyword evidence="1" id="KW-0560">Oxidoreductase</keyword>
<dbReference type="Proteomes" id="UP000014071">
    <property type="component" value="Unassembled WGS sequence"/>
</dbReference>
<protein>
    <submittedName>
        <fullName evidence="1">Isoeugenol monooxygenase</fullName>
    </submittedName>
</protein>
<dbReference type="EMBL" id="DF238799">
    <property type="protein sequence ID" value="GAC96004.1"/>
    <property type="molecule type" value="Genomic_DNA"/>
</dbReference>